<geneLocation type="plasmid" evidence="2">
    <name>pac1084_1</name>
</geneLocation>
<dbReference type="RefSeq" id="WP_077931919.1">
    <property type="nucleotide sequence ID" value="NZ_CP014688.1"/>
</dbReference>
<keyword evidence="1" id="KW-0614">Plasmid</keyword>
<accession>A0A1U9LIR4</accession>
<evidence type="ECO:0000313" key="2">
    <source>
        <dbReference type="Proteomes" id="UP000189055"/>
    </source>
</evidence>
<dbReference type="SUPFAM" id="SSF51182">
    <property type="entry name" value="RmlC-like cupins"/>
    <property type="match status" value="1"/>
</dbReference>
<sequence>MRVDKLADMTRGWVAGDFAPSALRTKEFEVAVQHFKAGDAEAAHYHAEATEITIVVLGQVRMFGQTFAEGDVVTAEPGDVTSFEALTDAITTVIKTPSVPNDKFIHKTP</sequence>
<dbReference type="AlphaFoldDB" id="A0A1U9LIR4"/>
<proteinExistence type="predicted"/>
<dbReference type="InterPro" id="IPR011051">
    <property type="entry name" value="RmlC_Cupin_sf"/>
</dbReference>
<protein>
    <recommendedName>
        <fullName evidence="3">Cupin</fullName>
    </recommendedName>
</protein>
<evidence type="ECO:0008006" key="3">
    <source>
        <dbReference type="Google" id="ProtNLM"/>
    </source>
</evidence>
<dbReference type="Gene3D" id="2.60.120.10">
    <property type="entry name" value="Jelly Rolls"/>
    <property type="match status" value="1"/>
</dbReference>
<reference evidence="1 2" key="1">
    <citation type="submission" date="2016-03" db="EMBL/GenBank/DDBJ databases">
        <title>Acetic acid bacteria sequencing.</title>
        <authorList>
            <person name="Brandt J."/>
            <person name="Jakob F."/>
            <person name="Vogel R.F."/>
        </authorList>
    </citation>
    <scope>NUCLEOTIDE SEQUENCE [LARGE SCALE GENOMIC DNA]</scope>
    <source>
        <strain evidence="1 2">TMW2.1084</strain>
        <plasmid evidence="2">pac1084_1</plasmid>
    </source>
</reference>
<dbReference type="EMBL" id="CP014688">
    <property type="protein sequence ID" value="AQT06288.1"/>
    <property type="molecule type" value="Genomic_DNA"/>
</dbReference>
<evidence type="ECO:0000313" key="1">
    <source>
        <dbReference type="EMBL" id="AQT06288.1"/>
    </source>
</evidence>
<gene>
    <name evidence="1" type="ORF">A0U91_14775</name>
</gene>
<name>A0A1U9LIR4_9PROT</name>
<dbReference type="InterPro" id="IPR014710">
    <property type="entry name" value="RmlC-like_jellyroll"/>
</dbReference>
<organism evidence="1 2">
    <name type="scientific">Acetobacter persici</name>
    <dbReference type="NCBI Taxonomy" id="1076596"/>
    <lineage>
        <taxon>Bacteria</taxon>
        <taxon>Pseudomonadati</taxon>
        <taxon>Pseudomonadota</taxon>
        <taxon>Alphaproteobacteria</taxon>
        <taxon>Acetobacterales</taxon>
        <taxon>Acetobacteraceae</taxon>
        <taxon>Acetobacter</taxon>
    </lineage>
</organism>
<dbReference type="KEGG" id="aper:A0U91_14775"/>
<dbReference type="Proteomes" id="UP000189055">
    <property type="component" value="Plasmid pAC1084_1"/>
</dbReference>